<feature type="compositionally biased region" description="Basic and acidic residues" evidence="11">
    <location>
        <begin position="462"/>
        <end position="471"/>
    </location>
</feature>
<comment type="similarity">
    <text evidence="3 10">Belongs to the cytochrome P450 family.</text>
</comment>
<reference evidence="14" key="2">
    <citation type="submission" date="2013-12" db="EMBL/GenBank/DDBJ databases">
        <title>Evolution of pathogenesis and genome organization in the Tremellales.</title>
        <authorList>
            <person name="Cuomo C."/>
            <person name="Litvintseva A."/>
            <person name="Heitman J."/>
            <person name="Chen Y."/>
            <person name="Sun S."/>
            <person name="Springer D."/>
            <person name="Dromer F."/>
            <person name="Young S."/>
            <person name="Zeng Q."/>
            <person name="Chapman S."/>
            <person name="Gujja S."/>
            <person name="Saif S."/>
            <person name="Birren B."/>
        </authorList>
    </citation>
    <scope>NUCLEOTIDE SEQUENCE [LARGE SCALE GENOMIC DNA]</scope>
    <source>
        <strain evidence="14">CBS 10435</strain>
    </source>
</reference>
<keyword evidence="7 9" id="KW-0408">Iron</keyword>
<evidence type="ECO:0000256" key="5">
    <source>
        <dbReference type="ARBA" id="ARBA00022723"/>
    </source>
</evidence>
<evidence type="ECO:0000256" key="11">
    <source>
        <dbReference type="SAM" id="MobiDB-lite"/>
    </source>
</evidence>
<dbReference type="PRINTS" id="PR00385">
    <property type="entry name" value="P450"/>
</dbReference>
<comment type="pathway">
    <text evidence="2">Secondary metabolite biosynthesis.</text>
</comment>
<accession>A0A1B9IED8</accession>
<keyword evidence="14" id="KW-1185">Reference proteome</keyword>
<evidence type="ECO:0000313" key="13">
    <source>
        <dbReference type="EMBL" id="OCF54058.1"/>
    </source>
</evidence>
<dbReference type="GO" id="GO:0004497">
    <property type="term" value="F:monooxygenase activity"/>
    <property type="evidence" value="ECO:0007669"/>
    <property type="project" value="UniProtKB-KW"/>
</dbReference>
<evidence type="ECO:0000256" key="9">
    <source>
        <dbReference type="PIRSR" id="PIRSR602401-1"/>
    </source>
</evidence>
<name>A0A1B9IED8_9TREE</name>
<evidence type="ECO:0000256" key="2">
    <source>
        <dbReference type="ARBA" id="ARBA00005179"/>
    </source>
</evidence>
<evidence type="ECO:0008006" key="15">
    <source>
        <dbReference type="Google" id="ProtNLM"/>
    </source>
</evidence>
<organism evidence="13 14">
    <name type="scientific">Kwoniella mangroviensis CBS 10435</name>
    <dbReference type="NCBI Taxonomy" id="1331196"/>
    <lineage>
        <taxon>Eukaryota</taxon>
        <taxon>Fungi</taxon>
        <taxon>Dikarya</taxon>
        <taxon>Basidiomycota</taxon>
        <taxon>Agaricomycotina</taxon>
        <taxon>Tremellomycetes</taxon>
        <taxon>Tremellales</taxon>
        <taxon>Cryptococcaceae</taxon>
        <taxon>Kwoniella</taxon>
    </lineage>
</organism>
<keyword evidence="6 10" id="KW-0560">Oxidoreductase</keyword>
<dbReference type="PRINTS" id="PR00463">
    <property type="entry name" value="EP450I"/>
</dbReference>
<feature type="region of interest" description="Disordered" evidence="11">
    <location>
        <begin position="452"/>
        <end position="471"/>
    </location>
</feature>
<dbReference type="Pfam" id="PF00067">
    <property type="entry name" value="p450"/>
    <property type="match status" value="2"/>
</dbReference>
<keyword evidence="12" id="KW-1133">Transmembrane helix</keyword>
<dbReference type="Proteomes" id="UP000092583">
    <property type="component" value="Unassembled WGS sequence"/>
</dbReference>
<dbReference type="SUPFAM" id="SSF48264">
    <property type="entry name" value="Cytochrome P450"/>
    <property type="match status" value="1"/>
</dbReference>
<dbReference type="PROSITE" id="PS00086">
    <property type="entry name" value="CYTOCHROME_P450"/>
    <property type="match status" value="1"/>
</dbReference>
<keyword evidence="5 9" id="KW-0479">Metal-binding</keyword>
<gene>
    <name evidence="13" type="ORF">L486_08461</name>
</gene>
<dbReference type="InterPro" id="IPR017972">
    <property type="entry name" value="Cyt_P450_CS"/>
</dbReference>
<keyword evidence="8 10" id="KW-0503">Monooxygenase</keyword>
<proteinExistence type="inferred from homology"/>
<dbReference type="AlphaFoldDB" id="A0A1B9IED8"/>
<dbReference type="InterPro" id="IPR036396">
    <property type="entry name" value="Cyt_P450_sf"/>
</dbReference>
<dbReference type="InterPro" id="IPR002401">
    <property type="entry name" value="Cyt_P450_E_grp-I"/>
</dbReference>
<sequence>MTAYILYAISFLIPIIIWWYRFTPITLPGVPHWSDGHILWGDLPRLRNILQNNGSFTDFLDLSASTLGPICQIRLGPFAHMVIITDYMEMESLLLRRHQSLDRSSQTTSLFKTILTRALLTLKIGEVWRHHRRAMGSAMTPRFLALTMPNITRSAQNLVRLWEKKIHMSRGRIWQAEKDLESATMDAICGMAFGKSWGVVPSYIDQLGRINTHTEGGPVEIGDRDELIFRLEAPDLAKNTWYIFKAVPVQSPFPTFTHFFTRLKPNYLYHVKRIDDFLSGRLYEARQRILTTSHEVASEVADNTLDLLVGKGMQEGDEAMSDDEIKQELLQYRFFAGTETSSTTLAWWCKFMTNNPSIQTKLRGHLLERLPQDTDMNMNFDDLSPANVPYLEAVVHETLRMARTAGGFLRDSESNQGNPFNQDMMILGHHIPKGTTLAFPTSIGYQECSLVDHKRPKSPSTESHHTTDHDQKRRVGYWDYGTGHKFDPERWLTEDGRFNPIAGPNLPFSLGQRRCFGKNLALLELKLFIAQLNLSFFFAPIPADQNRFDRLDNVISHPKDCFIRPITWTKRNASC</sequence>
<dbReference type="GO" id="GO:0020037">
    <property type="term" value="F:heme binding"/>
    <property type="evidence" value="ECO:0007669"/>
    <property type="project" value="InterPro"/>
</dbReference>
<evidence type="ECO:0000256" key="7">
    <source>
        <dbReference type="ARBA" id="ARBA00023004"/>
    </source>
</evidence>
<evidence type="ECO:0000256" key="8">
    <source>
        <dbReference type="ARBA" id="ARBA00023033"/>
    </source>
</evidence>
<evidence type="ECO:0000313" key="14">
    <source>
        <dbReference type="Proteomes" id="UP000092583"/>
    </source>
</evidence>
<feature type="binding site" description="axial binding residue" evidence="9">
    <location>
        <position position="515"/>
    </location>
    <ligand>
        <name>heme</name>
        <dbReference type="ChEBI" id="CHEBI:30413"/>
    </ligand>
    <ligandPart>
        <name>Fe</name>
        <dbReference type="ChEBI" id="CHEBI:18248"/>
    </ligandPart>
</feature>
<dbReference type="InterPro" id="IPR050121">
    <property type="entry name" value="Cytochrome_P450_monoxygenase"/>
</dbReference>
<dbReference type="GO" id="GO:0005506">
    <property type="term" value="F:iron ion binding"/>
    <property type="evidence" value="ECO:0007669"/>
    <property type="project" value="InterPro"/>
</dbReference>
<dbReference type="Gene3D" id="1.10.630.10">
    <property type="entry name" value="Cytochrome P450"/>
    <property type="match status" value="1"/>
</dbReference>
<evidence type="ECO:0000256" key="4">
    <source>
        <dbReference type="ARBA" id="ARBA00022617"/>
    </source>
</evidence>
<dbReference type="InterPro" id="IPR001128">
    <property type="entry name" value="Cyt_P450"/>
</dbReference>
<dbReference type="PANTHER" id="PTHR24305:SF166">
    <property type="entry name" value="CYTOCHROME P450 12A4, MITOCHONDRIAL-RELATED"/>
    <property type="match status" value="1"/>
</dbReference>
<evidence type="ECO:0000256" key="1">
    <source>
        <dbReference type="ARBA" id="ARBA00001971"/>
    </source>
</evidence>
<reference evidence="13 14" key="1">
    <citation type="submission" date="2013-07" db="EMBL/GenBank/DDBJ databases">
        <title>The Genome Sequence of Kwoniella mangroviensis CBS10435.</title>
        <authorList>
            <consortium name="The Broad Institute Genome Sequencing Platform"/>
            <person name="Cuomo C."/>
            <person name="Litvintseva A."/>
            <person name="Chen Y."/>
            <person name="Heitman J."/>
            <person name="Sun S."/>
            <person name="Springer D."/>
            <person name="Dromer F."/>
            <person name="Young S.K."/>
            <person name="Zeng Q."/>
            <person name="Gargeya S."/>
            <person name="Fitzgerald M."/>
            <person name="Abouelleil A."/>
            <person name="Alvarado L."/>
            <person name="Berlin A.M."/>
            <person name="Chapman S.B."/>
            <person name="Dewar J."/>
            <person name="Goldberg J."/>
            <person name="Griggs A."/>
            <person name="Gujja S."/>
            <person name="Hansen M."/>
            <person name="Howarth C."/>
            <person name="Imamovic A."/>
            <person name="Larimer J."/>
            <person name="McCowan C."/>
            <person name="Murphy C."/>
            <person name="Pearson M."/>
            <person name="Priest M."/>
            <person name="Roberts A."/>
            <person name="Saif S."/>
            <person name="Shea T."/>
            <person name="Sykes S."/>
            <person name="Wortman J."/>
            <person name="Nusbaum C."/>
            <person name="Birren B."/>
        </authorList>
    </citation>
    <scope>NUCLEOTIDE SEQUENCE [LARGE SCALE GENOMIC DNA]</scope>
    <source>
        <strain evidence="13 14">CBS 10435</strain>
    </source>
</reference>
<dbReference type="STRING" id="1331196.A0A1B9IED8"/>
<keyword evidence="12" id="KW-0472">Membrane</keyword>
<feature type="transmembrane region" description="Helical" evidence="12">
    <location>
        <begin position="5"/>
        <end position="22"/>
    </location>
</feature>
<dbReference type="OrthoDB" id="1470350at2759"/>
<protein>
    <recommendedName>
        <fullName evidence="15">Cytochrome P450 monooxygenase</fullName>
    </recommendedName>
</protein>
<evidence type="ECO:0000256" key="6">
    <source>
        <dbReference type="ARBA" id="ARBA00023002"/>
    </source>
</evidence>
<evidence type="ECO:0000256" key="3">
    <source>
        <dbReference type="ARBA" id="ARBA00010617"/>
    </source>
</evidence>
<comment type="cofactor">
    <cofactor evidence="1 9">
        <name>heme</name>
        <dbReference type="ChEBI" id="CHEBI:30413"/>
    </cofactor>
</comment>
<dbReference type="GO" id="GO:0016705">
    <property type="term" value="F:oxidoreductase activity, acting on paired donors, with incorporation or reduction of molecular oxygen"/>
    <property type="evidence" value="ECO:0007669"/>
    <property type="project" value="InterPro"/>
</dbReference>
<keyword evidence="12" id="KW-0812">Transmembrane</keyword>
<dbReference type="PANTHER" id="PTHR24305">
    <property type="entry name" value="CYTOCHROME P450"/>
    <property type="match status" value="1"/>
</dbReference>
<dbReference type="EMBL" id="KV700095">
    <property type="protein sequence ID" value="OCF54058.1"/>
    <property type="molecule type" value="Genomic_DNA"/>
</dbReference>
<keyword evidence="4 9" id="KW-0349">Heme</keyword>
<evidence type="ECO:0000256" key="12">
    <source>
        <dbReference type="SAM" id="Phobius"/>
    </source>
</evidence>
<evidence type="ECO:0000256" key="10">
    <source>
        <dbReference type="RuleBase" id="RU000461"/>
    </source>
</evidence>